<reference evidence="2" key="1">
    <citation type="journal article" date="2023" name="Nat. Plants">
        <title>Single-cell RNA sequencing provides a high-resolution roadmap for understanding the multicellular compartmentation of specialized metabolism.</title>
        <authorList>
            <person name="Sun S."/>
            <person name="Shen X."/>
            <person name="Li Y."/>
            <person name="Li Y."/>
            <person name="Wang S."/>
            <person name="Li R."/>
            <person name="Zhang H."/>
            <person name="Shen G."/>
            <person name="Guo B."/>
            <person name="Wei J."/>
            <person name="Xu J."/>
            <person name="St-Pierre B."/>
            <person name="Chen S."/>
            <person name="Sun C."/>
        </authorList>
    </citation>
    <scope>NUCLEOTIDE SEQUENCE [LARGE SCALE GENOMIC DNA]</scope>
</reference>
<comment type="caution">
    <text evidence="1">The sequence shown here is derived from an EMBL/GenBank/DDBJ whole genome shotgun (WGS) entry which is preliminary data.</text>
</comment>
<accession>A0ACC0BMD9</accession>
<name>A0ACC0BMD9_CATRO</name>
<protein>
    <submittedName>
        <fullName evidence="1">Uncharacterized protein</fullName>
    </submittedName>
</protein>
<evidence type="ECO:0000313" key="2">
    <source>
        <dbReference type="Proteomes" id="UP001060085"/>
    </source>
</evidence>
<sequence>MVSDELSMLYPHIEEDNDDIDDADKDYDVSSKSDDNNNPDDKEDDISPPVNPLSSTTGELPWKKNHFEYLLKVPRASRCTNVNGLDMQEHQGVVTRAKVKQLKSHKDQIEQEKFQGLNFDVNFDVQDFMGIKF</sequence>
<dbReference type="EMBL" id="CM044703">
    <property type="protein sequence ID" value="KAI5673849.1"/>
    <property type="molecule type" value="Genomic_DNA"/>
</dbReference>
<dbReference type="Proteomes" id="UP001060085">
    <property type="component" value="Linkage Group LG03"/>
</dbReference>
<proteinExistence type="predicted"/>
<gene>
    <name evidence="1" type="ORF">M9H77_14213</name>
</gene>
<organism evidence="1 2">
    <name type="scientific">Catharanthus roseus</name>
    <name type="common">Madagascar periwinkle</name>
    <name type="synonym">Vinca rosea</name>
    <dbReference type="NCBI Taxonomy" id="4058"/>
    <lineage>
        <taxon>Eukaryota</taxon>
        <taxon>Viridiplantae</taxon>
        <taxon>Streptophyta</taxon>
        <taxon>Embryophyta</taxon>
        <taxon>Tracheophyta</taxon>
        <taxon>Spermatophyta</taxon>
        <taxon>Magnoliopsida</taxon>
        <taxon>eudicotyledons</taxon>
        <taxon>Gunneridae</taxon>
        <taxon>Pentapetalae</taxon>
        <taxon>asterids</taxon>
        <taxon>lamiids</taxon>
        <taxon>Gentianales</taxon>
        <taxon>Apocynaceae</taxon>
        <taxon>Rauvolfioideae</taxon>
        <taxon>Vinceae</taxon>
        <taxon>Catharanthinae</taxon>
        <taxon>Catharanthus</taxon>
    </lineage>
</organism>
<evidence type="ECO:0000313" key="1">
    <source>
        <dbReference type="EMBL" id="KAI5673849.1"/>
    </source>
</evidence>
<keyword evidence="2" id="KW-1185">Reference proteome</keyword>